<protein>
    <submittedName>
        <fullName evidence="10">RDD family protein</fullName>
    </submittedName>
</protein>
<feature type="transmembrane region" description="Helical" evidence="7">
    <location>
        <begin position="250"/>
        <end position="269"/>
    </location>
</feature>
<organism evidence="10 11">
    <name type="scientific">Luteimonas flava</name>
    <dbReference type="NCBI Taxonomy" id="3115822"/>
    <lineage>
        <taxon>Bacteria</taxon>
        <taxon>Pseudomonadati</taxon>
        <taxon>Pseudomonadota</taxon>
        <taxon>Gammaproteobacteria</taxon>
        <taxon>Lysobacterales</taxon>
        <taxon>Lysobacteraceae</taxon>
        <taxon>Luteimonas</taxon>
    </lineage>
</organism>
<feature type="transmembrane region" description="Helical" evidence="7">
    <location>
        <begin position="305"/>
        <end position="331"/>
    </location>
</feature>
<evidence type="ECO:0000313" key="10">
    <source>
        <dbReference type="EMBL" id="MEF3082598.1"/>
    </source>
</evidence>
<keyword evidence="3 7" id="KW-0812">Transmembrane</keyword>
<feature type="compositionally biased region" description="Polar residues" evidence="6">
    <location>
        <begin position="102"/>
        <end position="112"/>
    </location>
</feature>
<dbReference type="RefSeq" id="WP_332078318.1">
    <property type="nucleotide sequence ID" value="NZ_JAZHBM010000002.1"/>
</dbReference>
<evidence type="ECO:0000256" key="7">
    <source>
        <dbReference type="SAM" id="Phobius"/>
    </source>
</evidence>
<dbReference type="InterPro" id="IPR035445">
    <property type="entry name" value="GYF-like_dom_sf"/>
</dbReference>
<dbReference type="Pfam" id="PF06271">
    <property type="entry name" value="RDD"/>
    <property type="match status" value="1"/>
</dbReference>
<accession>A0ABU7WGH2</accession>
<evidence type="ECO:0000256" key="5">
    <source>
        <dbReference type="ARBA" id="ARBA00023136"/>
    </source>
</evidence>
<dbReference type="Proteomes" id="UP001358324">
    <property type="component" value="Unassembled WGS sequence"/>
</dbReference>
<reference evidence="10 11" key="1">
    <citation type="submission" date="2024-01" db="EMBL/GenBank/DDBJ databases">
        <title>Novel species of the genus Luteimonas isolated from rivers.</title>
        <authorList>
            <person name="Lu H."/>
        </authorList>
    </citation>
    <scope>NUCLEOTIDE SEQUENCE [LARGE SCALE GENOMIC DNA]</scope>
    <source>
        <strain evidence="10 11">SMYT11W</strain>
    </source>
</reference>
<evidence type="ECO:0000256" key="1">
    <source>
        <dbReference type="ARBA" id="ARBA00004651"/>
    </source>
</evidence>
<evidence type="ECO:0000256" key="4">
    <source>
        <dbReference type="ARBA" id="ARBA00022989"/>
    </source>
</evidence>
<keyword evidence="5 7" id="KW-0472">Membrane</keyword>
<evidence type="ECO:0000256" key="6">
    <source>
        <dbReference type="SAM" id="MobiDB-lite"/>
    </source>
</evidence>
<keyword evidence="11" id="KW-1185">Reference proteome</keyword>
<dbReference type="SUPFAM" id="SSF55277">
    <property type="entry name" value="GYF domain"/>
    <property type="match status" value="1"/>
</dbReference>
<feature type="domain" description="GYF" evidence="9">
    <location>
        <begin position="4"/>
        <end position="51"/>
    </location>
</feature>
<evidence type="ECO:0000256" key="2">
    <source>
        <dbReference type="ARBA" id="ARBA00022475"/>
    </source>
</evidence>
<dbReference type="InterPro" id="IPR010432">
    <property type="entry name" value="RDD"/>
</dbReference>
<feature type="region of interest" description="Disordered" evidence="6">
    <location>
        <begin position="85"/>
        <end position="121"/>
    </location>
</feature>
<dbReference type="PANTHER" id="PTHR36115">
    <property type="entry name" value="PROLINE-RICH ANTIGEN HOMOLOG-RELATED"/>
    <property type="match status" value="1"/>
</dbReference>
<keyword evidence="2" id="KW-1003">Cell membrane</keyword>
<sequence>MTEWYYADTTNTRQGPITTPALLQLRQQGTLGDGTLLWHDGLDGWTPLHALAHELGLADPTASPIAATTTADGWALEPVAPAATDVGTPATSVDDAWHPASSDRTSPSQPTSGPDAASPYSPPVAPVVRATPVVHGGDVVDAGFLKRAAALFIDSLLVTAVYYAIILAAMVVFGLGGTLERLGSDTPEFGVAGIFLVAVIYLAWPLVSGLYYVLMESSARQATLGKMAVGIKVTGLDGGRIGRGRAFARWASHLLAYVTLCIAYLVALFTERKQGLHDMVASTYVVDQWAYTDHPELQQRSLGTVAIVILVLWAGLLLLGVGAVVVAGIAASL</sequence>
<evidence type="ECO:0000313" key="11">
    <source>
        <dbReference type="Proteomes" id="UP001358324"/>
    </source>
</evidence>
<dbReference type="InterPro" id="IPR025640">
    <property type="entry name" value="GYF_2"/>
</dbReference>
<comment type="subcellular location">
    <subcellularLocation>
        <location evidence="1">Cell membrane</location>
        <topology evidence="1">Multi-pass membrane protein</topology>
    </subcellularLocation>
</comment>
<dbReference type="EMBL" id="JAZHBM010000002">
    <property type="protein sequence ID" value="MEF3082598.1"/>
    <property type="molecule type" value="Genomic_DNA"/>
</dbReference>
<feature type="transmembrane region" description="Helical" evidence="7">
    <location>
        <begin position="189"/>
        <end position="214"/>
    </location>
</feature>
<dbReference type="InterPro" id="IPR051791">
    <property type="entry name" value="Pra-immunoreactive"/>
</dbReference>
<proteinExistence type="predicted"/>
<evidence type="ECO:0000259" key="9">
    <source>
        <dbReference type="Pfam" id="PF14237"/>
    </source>
</evidence>
<dbReference type="PANTHER" id="PTHR36115:SF6">
    <property type="entry name" value="PROLINE-RICH ANTIGEN HOMOLOG"/>
    <property type="match status" value="1"/>
</dbReference>
<evidence type="ECO:0000256" key="3">
    <source>
        <dbReference type="ARBA" id="ARBA00022692"/>
    </source>
</evidence>
<feature type="domain" description="RDD" evidence="8">
    <location>
        <begin position="142"/>
        <end position="281"/>
    </location>
</feature>
<evidence type="ECO:0000259" key="8">
    <source>
        <dbReference type="Pfam" id="PF06271"/>
    </source>
</evidence>
<feature type="transmembrane region" description="Helical" evidence="7">
    <location>
        <begin position="156"/>
        <end position="177"/>
    </location>
</feature>
<comment type="caution">
    <text evidence="10">The sequence shown here is derived from an EMBL/GenBank/DDBJ whole genome shotgun (WGS) entry which is preliminary data.</text>
</comment>
<name>A0ABU7WGH2_9GAMM</name>
<gene>
    <name evidence="10" type="ORF">V3391_10320</name>
</gene>
<dbReference type="Pfam" id="PF14237">
    <property type="entry name" value="GYF_2"/>
    <property type="match status" value="1"/>
</dbReference>
<keyword evidence="4 7" id="KW-1133">Transmembrane helix</keyword>